<dbReference type="PANTHER" id="PTHR12436">
    <property type="entry name" value="80 KDA MCM3-ASSOCIATED PROTEIN"/>
    <property type="match status" value="1"/>
</dbReference>
<feature type="coiled-coil region" evidence="24">
    <location>
        <begin position="900"/>
        <end position="1006"/>
    </location>
</feature>
<evidence type="ECO:0000259" key="25">
    <source>
        <dbReference type="Pfam" id="PF03399"/>
    </source>
</evidence>
<reference evidence="26" key="2">
    <citation type="submission" date="2024-08" db="UniProtKB">
        <authorList>
            <consortium name="EnsemblMetazoa"/>
        </authorList>
    </citation>
    <scope>IDENTIFICATION</scope>
</reference>
<dbReference type="EnsemblMetazoa" id="XM_019898592.1">
    <property type="protein sequence ID" value="XP_019754151.1"/>
    <property type="gene ID" value="LOC109533306"/>
</dbReference>
<evidence type="ECO:0000256" key="18">
    <source>
        <dbReference type="ARBA" id="ARBA00023132"/>
    </source>
</evidence>
<proteinExistence type="inferred from homology"/>
<feature type="domain" description="SAC3/GANP/THP3 conserved" evidence="25">
    <location>
        <begin position="263"/>
        <end position="555"/>
    </location>
</feature>
<evidence type="ECO:0000256" key="12">
    <source>
        <dbReference type="ARBA" id="ARBA00022816"/>
    </source>
</evidence>
<dbReference type="GO" id="GO:0015031">
    <property type="term" value="P:protein transport"/>
    <property type="evidence" value="ECO:0007669"/>
    <property type="project" value="UniProtKB-KW"/>
</dbReference>
<reference evidence="27" key="1">
    <citation type="journal article" date="2013" name="Genome Biol.">
        <title>Draft genome of the mountain pine beetle, Dendroctonus ponderosae Hopkins, a major forest pest.</title>
        <authorList>
            <person name="Keeling C.I."/>
            <person name="Yuen M.M."/>
            <person name="Liao N.Y."/>
            <person name="Docking T.R."/>
            <person name="Chan S.K."/>
            <person name="Taylor G.A."/>
            <person name="Palmquist D.L."/>
            <person name="Jackman S.D."/>
            <person name="Nguyen A."/>
            <person name="Li M."/>
            <person name="Henderson H."/>
            <person name="Janes J.K."/>
            <person name="Zhao Y."/>
            <person name="Pandoh P."/>
            <person name="Moore R."/>
            <person name="Sperling F.A."/>
            <person name="Huber D.P."/>
            <person name="Birol I."/>
            <person name="Jones S.J."/>
            <person name="Bohlmann J."/>
        </authorList>
    </citation>
    <scope>NUCLEOTIDE SEQUENCE</scope>
</reference>
<evidence type="ECO:0000256" key="22">
    <source>
        <dbReference type="ARBA" id="ARBA00055631"/>
    </source>
</evidence>
<dbReference type="GO" id="GO:0005654">
    <property type="term" value="C:nucleoplasm"/>
    <property type="evidence" value="ECO:0007669"/>
    <property type="project" value="UniProtKB-SubCell"/>
</dbReference>
<evidence type="ECO:0000256" key="1">
    <source>
        <dbReference type="ARBA" id="ARBA00004286"/>
    </source>
</evidence>
<keyword evidence="16" id="KW-0811">Translocation</keyword>
<evidence type="ECO:0000256" key="21">
    <source>
        <dbReference type="ARBA" id="ARBA00038443"/>
    </source>
</evidence>
<dbReference type="GO" id="GO:0070390">
    <property type="term" value="C:transcription export complex 2"/>
    <property type="evidence" value="ECO:0007669"/>
    <property type="project" value="TreeGrafter"/>
</dbReference>
<dbReference type="Proteomes" id="UP000019118">
    <property type="component" value="Unassembled WGS sequence"/>
</dbReference>
<evidence type="ECO:0000256" key="8">
    <source>
        <dbReference type="ARBA" id="ARBA00022481"/>
    </source>
</evidence>
<sequence length="1611" mass="187864">MASDGDVPETGAQIYKIQCTHYPEIFELDKSVCKEYFRQFGKVLRVIFKPRQRAIVVQYVNKNDYFNALAGPSEYEGHPFKLEPFESPVTIPAPSESDSGPMKRSREKIVRAHKLIYRNPRMQTSNTQRVSYVDKEELNEELVAMAGYSNVKESIDLTSEDVAPHRKPKLIPKLNRVWKKSDQVTTTVPADKSNKLKLLKKKSKPKTITLTAEQLDLLKIIRSQATTIDEKYKLLDARDKFFRSNMKKSNLNYTPTLGTCPDMCPEKERLLREIQHQVSMYEQDGTNRHSMSQVKAVKQYSRSSADQESPLAHELRPVSVLQMTMVYLMYNIMDLVEDESDVNIGEWFHFLWDRTRGIRKDITQQALCSQGSVELVEQCARFHIHCSARFMGEDPSVFDQKINTENLTKCLQTLKYMYHDLELKGEMCPNEPEFRAYIILLNICDGNFMWEVQNLRTDIQKSPEVKFALQVYSAFEKRHFVKFFKLIRSTTYLNACILMRYFVQVRLQAIESLIKCFTPPKSISFYPVPEIAYLLLFDDFESTVDFMKTFGIGMNKNNTNFMIDRSTFCIPEYPYVLERSKCVESKRSLSVGAVVNGREISPELYMEVQSHEVYNSFDKDGYLIQDELFNDIELGIEERLLDDVDSRESTPERKSIVTNIFAPTVQSNITTRKAPRSVPTAPNDANIFAQSKSEALPFKSENSNIFAVKKTDSIDIFNQAKTEPSNIFSEIKRESTQIQQDKINNIFGADKMDSTDGFKPKNELSSAPNIFAPVFKSGARNESNVFSQQPKEDNVFLNKSHNENVFNKPNTLFTEHYRADPRTQPKAPNLTETFASSQPKNIFGGSNQEHPTAFPSKGGFTFELNRPLKSDVINPTIVQHTDKVIDGELNIDTDTRVSAEELLKIEMEKKRQEQKKAQEELEKRYKEEQQAERKRQEQIEKQRQLEQQRIDKKKRLEEDRVRREKQVEQERKQKVEQLKKLQNEIKEKQKREQEEKERNLEIQKTVKSVVNKMVETVDLKLRQETLKKIKTNIKRRYLISICKKWRNIANRKMKRRKALDCNPIFVHSKSVAECAKDLHSSSQELALSNIKRYKSGQASPILLTRKQPIGQLKLFNLTYSSLRRRLCELKEKWHQRIYWKVVISLPGIDEMLTGLNKLEETLKAYVNWQLDKYGNTIYIENHKTVTYCVEKQQGLDVNSSDANGFVFIAKNFNDIMQRRVFQILKNVGVYVNLPIVLILEDTTNSEEYLRNLKKTGVVSDFVIYSWNTSLQVLPSIIDNGFIFLSKRVQKMPPLELDTFHDFLTRHLCTEMWKKAASYAKWNHEYHFCMRDPNIVIGLYNEGLERLSRIITDANNKEHPIFPEIFREYLPCKIPPFLPCDYRYFPSFWTSPTYEKQLKSILANLQLPKFIEKWPPENDTDLLVSISKYCTEVFKNPKDPLVRLLHILKASAEEFGFEKVTWTEAIQVIARKKLDEQTFKLPPEMESDIFETLIVVYDVNGLSEFSSTEWFYRNNPVVEGFKKIIAGKLEDETNMKRSALKRRHSIDEMIDQDELLRIMDKAEKMLRSPKNFRADTKIQIEALNRSLQDLEDSINVVKIMDDRNLLHKFLEQ</sequence>
<keyword evidence="18" id="KW-0906">Nuclear pore complex</keyword>
<evidence type="ECO:0000256" key="24">
    <source>
        <dbReference type="SAM" id="Coils"/>
    </source>
</evidence>
<keyword evidence="6" id="KW-0813">Transport</keyword>
<comment type="function">
    <text evidence="22">As a component of the TREX-2 complex, involved in the export of mRNAs to the cytoplasm through the nuclear pores. Through the acetylation of histones, affects the assembly of nucleosomes at immunoglobulin variable region genes and promotes the recruitment and positioning of transcription complex to favor DNA cytosine deaminase AICDA/AID targeting, hence promoting somatic hypermutations.</text>
</comment>
<dbReference type="GO" id="GO:0006406">
    <property type="term" value="P:mRNA export from nucleus"/>
    <property type="evidence" value="ECO:0007669"/>
    <property type="project" value="TreeGrafter"/>
</dbReference>
<evidence type="ECO:0000256" key="23">
    <source>
        <dbReference type="ARBA" id="ARBA00069544"/>
    </source>
</evidence>
<dbReference type="InterPro" id="IPR045107">
    <property type="entry name" value="SAC3/GANP/THP3"/>
</dbReference>
<keyword evidence="13" id="KW-0391">Immunity</keyword>
<name>A0AAR5P0W1_DENPD</name>
<dbReference type="InterPro" id="IPR005062">
    <property type="entry name" value="SAC3/GANP/THP3_conserved"/>
</dbReference>
<evidence type="ECO:0000256" key="9">
    <source>
        <dbReference type="ARBA" id="ARBA00022490"/>
    </source>
</evidence>
<dbReference type="Pfam" id="PF03399">
    <property type="entry name" value="SAC3_GANP"/>
    <property type="match status" value="1"/>
</dbReference>
<dbReference type="GO" id="GO:0005643">
    <property type="term" value="C:nuclear pore"/>
    <property type="evidence" value="ECO:0007669"/>
    <property type="project" value="UniProtKB-SubCell"/>
</dbReference>
<evidence type="ECO:0000256" key="19">
    <source>
        <dbReference type="ARBA" id="ARBA00023242"/>
    </source>
</evidence>
<evidence type="ECO:0000256" key="20">
    <source>
        <dbReference type="ARBA" id="ARBA00023315"/>
    </source>
</evidence>
<evidence type="ECO:0000256" key="16">
    <source>
        <dbReference type="ARBA" id="ARBA00023010"/>
    </source>
</evidence>
<keyword evidence="27" id="KW-1185">Reference proteome</keyword>
<evidence type="ECO:0000256" key="5">
    <source>
        <dbReference type="ARBA" id="ARBA00013184"/>
    </source>
</evidence>
<evidence type="ECO:0000256" key="6">
    <source>
        <dbReference type="ARBA" id="ARBA00022448"/>
    </source>
</evidence>
<dbReference type="FunFam" id="1.25.40.990:FF:000003">
    <property type="entry name" value="germinal-center associated nuclear protein isoform X2"/>
    <property type="match status" value="1"/>
</dbReference>
<evidence type="ECO:0000256" key="13">
    <source>
        <dbReference type="ARBA" id="ARBA00022859"/>
    </source>
</evidence>
<evidence type="ECO:0000256" key="7">
    <source>
        <dbReference type="ARBA" id="ARBA00022454"/>
    </source>
</evidence>
<evidence type="ECO:0000313" key="26">
    <source>
        <dbReference type="EnsemblMetazoa" id="XP_019754151.1"/>
    </source>
</evidence>
<comment type="similarity">
    <text evidence="21">Belongs to the SAC3 family.</text>
</comment>
<dbReference type="EC" id="2.3.1.48" evidence="5"/>
<evidence type="ECO:0000256" key="2">
    <source>
        <dbReference type="ARBA" id="ARBA00004496"/>
    </source>
</evidence>
<evidence type="ECO:0000256" key="15">
    <source>
        <dbReference type="ARBA" id="ARBA00022990"/>
    </source>
</evidence>
<evidence type="ECO:0000313" key="27">
    <source>
        <dbReference type="Proteomes" id="UP000019118"/>
    </source>
</evidence>
<comment type="subcellular location">
    <subcellularLocation>
        <location evidence="1">Chromosome</location>
    </subcellularLocation>
    <subcellularLocation>
        <location evidence="2">Cytoplasm</location>
    </subcellularLocation>
    <subcellularLocation>
        <location evidence="3">Nucleus</location>
        <location evidence="3">Nuclear pore complex</location>
    </subcellularLocation>
    <subcellularLocation>
        <location evidence="4">Nucleus</location>
        <location evidence="4">Nucleoplasm</location>
    </subcellularLocation>
</comment>
<protein>
    <recommendedName>
        <fullName evidence="23">Germinal-center associated nuclear protein</fullName>
        <ecNumber evidence="5">2.3.1.48</ecNumber>
    </recommendedName>
</protein>
<evidence type="ECO:0000256" key="11">
    <source>
        <dbReference type="ARBA" id="ARBA00022679"/>
    </source>
</evidence>
<keyword evidence="19" id="KW-0539">Nucleus</keyword>
<keyword evidence="12" id="KW-0509">mRNA transport</keyword>
<evidence type="ECO:0000256" key="14">
    <source>
        <dbReference type="ARBA" id="ARBA00022927"/>
    </source>
</evidence>
<feature type="coiled-coil region" evidence="24">
    <location>
        <begin position="1572"/>
        <end position="1599"/>
    </location>
</feature>
<keyword evidence="14" id="KW-0653">Protein transport</keyword>
<dbReference type="GO" id="GO:0005694">
    <property type="term" value="C:chromosome"/>
    <property type="evidence" value="ECO:0007669"/>
    <property type="project" value="UniProtKB-SubCell"/>
</dbReference>
<keyword evidence="10" id="KW-0597">Phosphoprotein</keyword>
<dbReference type="KEGG" id="dpa:109533306"/>
<keyword evidence="7" id="KW-0158">Chromosome</keyword>
<dbReference type="PANTHER" id="PTHR12436:SF3">
    <property type="entry name" value="GERMINAL-CENTER ASSOCIATED NUCLEAR PROTEIN"/>
    <property type="match status" value="1"/>
</dbReference>
<evidence type="ECO:0000256" key="17">
    <source>
        <dbReference type="ARBA" id="ARBA00023054"/>
    </source>
</evidence>
<dbReference type="GeneID" id="109533306"/>
<accession>A0AAR5P0W1</accession>
<keyword evidence="9" id="KW-0963">Cytoplasm</keyword>
<keyword evidence="20" id="KW-0012">Acyltransferase</keyword>
<evidence type="ECO:0000256" key="10">
    <source>
        <dbReference type="ARBA" id="ARBA00022553"/>
    </source>
</evidence>
<keyword evidence="8" id="KW-0488">Methylation</keyword>
<keyword evidence="11" id="KW-0808">Transferase</keyword>
<evidence type="ECO:0000256" key="4">
    <source>
        <dbReference type="ARBA" id="ARBA00004642"/>
    </source>
</evidence>
<dbReference type="GO" id="GO:0002376">
    <property type="term" value="P:immune system process"/>
    <property type="evidence" value="ECO:0007669"/>
    <property type="project" value="UniProtKB-KW"/>
</dbReference>
<keyword evidence="17 24" id="KW-0175">Coiled coil</keyword>
<dbReference type="Gene3D" id="1.25.40.990">
    <property type="match status" value="1"/>
</dbReference>
<dbReference type="GO" id="GO:0005737">
    <property type="term" value="C:cytoplasm"/>
    <property type="evidence" value="ECO:0007669"/>
    <property type="project" value="UniProtKB-SubCell"/>
</dbReference>
<dbReference type="CTD" id="44271"/>
<dbReference type="GO" id="GO:0061733">
    <property type="term" value="F:protein-lysine-acetyltransferase activity"/>
    <property type="evidence" value="ECO:0007669"/>
    <property type="project" value="UniProtKB-EC"/>
</dbReference>
<evidence type="ECO:0000256" key="3">
    <source>
        <dbReference type="ARBA" id="ARBA00004567"/>
    </source>
</evidence>
<organism evidence="26 27">
    <name type="scientific">Dendroctonus ponderosae</name>
    <name type="common">Mountain pine beetle</name>
    <dbReference type="NCBI Taxonomy" id="77166"/>
    <lineage>
        <taxon>Eukaryota</taxon>
        <taxon>Metazoa</taxon>
        <taxon>Ecdysozoa</taxon>
        <taxon>Arthropoda</taxon>
        <taxon>Hexapoda</taxon>
        <taxon>Insecta</taxon>
        <taxon>Pterygota</taxon>
        <taxon>Neoptera</taxon>
        <taxon>Endopterygota</taxon>
        <taxon>Coleoptera</taxon>
        <taxon>Polyphaga</taxon>
        <taxon>Cucujiformia</taxon>
        <taxon>Curculionidae</taxon>
        <taxon>Scolytinae</taxon>
        <taxon>Dendroctonus</taxon>
    </lineage>
</organism>
<keyword evidence="15" id="KW-0007">Acetylation</keyword>